<comment type="caution">
    <text evidence="5">The sequence shown here is derived from an EMBL/GenBank/DDBJ whole genome shotgun (WGS) entry which is preliminary data.</text>
</comment>
<dbReference type="GO" id="GO:0003677">
    <property type="term" value="F:DNA binding"/>
    <property type="evidence" value="ECO:0007669"/>
    <property type="project" value="InterPro"/>
</dbReference>
<evidence type="ECO:0000313" key="5">
    <source>
        <dbReference type="EMBL" id="PQM97888.1"/>
    </source>
</evidence>
<evidence type="ECO:0000313" key="6">
    <source>
        <dbReference type="Proteomes" id="UP000238186"/>
    </source>
</evidence>
<dbReference type="AlphaFoldDB" id="A0A2S8D551"/>
<dbReference type="Proteomes" id="UP000238186">
    <property type="component" value="Unassembled WGS sequence"/>
</dbReference>
<dbReference type="InterPro" id="IPR051354">
    <property type="entry name" value="Transposase_27_IS1"/>
</dbReference>
<dbReference type="GO" id="GO:0004803">
    <property type="term" value="F:transposase activity"/>
    <property type="evidence" value="ECO:0007669"/>
    <property type="project" value="InterPro"/>
</dbReference>
<evidence type="ECO:0000256" key="2">
    <source>
        <dbReference type="ARBA" id="ARBA00008841"/>
    </source>
</evidence>
<accession>A0A2S8D551</accession>
<evidence type="ECO:0000256" key="3">
    <source>
        <dbReference type="ARBA" id="ARBA00022578"/>
    </source>
</evidence>
<name>A0A2S8D551_SHIDY</name>
<feature type="non-terminal residue" evidence="5">
    <location>
        <position position="1"/>
    </location>
</feature>
<dbReference type="RefSeq" id="WP_284530744.1">
    <property type="nucleotide sequence ID" value="NZ_PUGT01000593.1"/>
</dbReference>
<protein>
    <recommendedName>
        <fullName evidence="7">IS1 family transposase</fullName>
    </recommendedName>
</protein>
<evidence type="ECO:0000256" key="1">
    <source>
        <dbReference type="ARBA" id="ARBA00004091"/>
    </source>
</evidence>
<reference evidence="5 6" key="1">
    <citation type="submission" date="2018-02" db="EMBL/GenBank/DDBJ databases">
        <title>Distribution and characterization of Shiga toxin converting temperate phage carried by Shigella flexneri in Hispaniola.</title>
        <authorList>
            <person name="Fogolari M."/>
            <person name="Mavian C."/>
            <person name="Angeletti S."/>
            <person name="Salemi M."/>
            <person name="Lampel K.A."/>
            <person name="Maurelli A.T."/>
        </authorList>
    </citation>
    <scope>NUCLEOTIDE SEQUENCE [LARGE SCALE GENOMIC DNA]</scope>
    <source>
        <strain evidence="5 6">BS979</strain>
    </source>
</reference>
<dbReference type="InterPro" id="IPR005063">
    <property type="entry name" value="Transposase_27"/>
</dbReference>
<sequence>LKGKLHVISKRYTQRIERHNLNLRQHLARLGRKSLSFSKSVELHDKVIGHYLNIKHYQLVGVITRFSINCDDVFII</sequence>
<gene>
    <name evidence="5" type="ORF">C5K18_26410</name>
</gene>
<evidence type="ECO:0000256" key="4">
    <source>
        <dbReference type="ARBA" id="ARBA00023172"/>
    </source>
</evidence>
<dbReference type="EMBL" id="PUGT01000593">
    <property type="protein sequence ID" value="PQM97888.1"/>
    <property type="molecule type" value="Genomic_DNA"/>
</dbReference>
<evidence type="ECO:0008006" key="7">
    <source>
        <dbReference type="Google" id="ProtNLM"/>
    </source>
</evidence>
<dbReference type="PANTHER" id="PTHR33293:SF1">
    <property type="entry name" value="INSERTION ELEMENT IS1 1 PROTEIN INSB-RELATED"/>
    <property type="match status" value="1"/>
</dbReference>
<keyword evidence="3" id="KW-0815">Transposition</keyword>
<dbReference type="Pfam" id="PF03400">
    <property type="entry name" value="DDE_Tnp_IS1"/>
    <property type="match status" value="1"/>
</dbReference>
<keyword evidence="4" id="KW-0233">DNA recombination</keyword>
<dbReference type="PANTHER" id="PTHR33293">
    <property type="entry name" value="INSERTION ELEMENT IS1 1 PROTEIN INSB-RELATED"/>
    <property type="match status" value="1"/>
</dbReference>
<organism evidence="5 6">
    <name type="scientific">Shigella dysenteriae</name>
    <dbReference type="NCBI Taxonomy" id="622"/>
    <lineage>
        <taxon>Bacteria</taxon>
        <taxon>Pseudomonadati</taxon>
        <taxon>Pseudomonadota</taxon>
        <taxon>Gammaproteobacteria</taxon>
        <taxon>Enterobacterales</taxon>
        <taxon>Enterobacteriaceae</taxon>
        <taxon>Shigella</taxon>
    </lineage>
</organism>
<dbReference type="GO" id="GO:0006313">
    <property type="term" value="P:DNA transposition"/>
    <property type="evidence" value="ECO:0007669"/>
    <property type="project" value="InterPro"/>
</dbReference>
<comment type="function">
    <text evidence="1">Absolutely required for transposition of IS1.</text>
</comment>
<comment type="similarity">
    <text evidence="2">Belongs to the transposase 27 family.</text>
</comment>
<proteinExistence type="inferred from homology"/>